<keyword evidence="3" id="KW-1185">Reference proteome</keyword>
<dbReference type="OrthoDB" id="1928111at2759"/>
<dbReference type="PANTHER" id="PTHR33429:SF24">
    <property type="entry name" value="EXPRESSED PROTEIN"/>
    <property type="match status" value="1"/>
</dbReference>
<name>A0A2P5ANF4_PARAD</name>
<keyword evidence="1" id="KW-0472">Membrane</keyword>
<dbReference type="Proteomes" id="UP000237105">
    <property type="component" value="Unassembled WGS sequence"/>
</dbReference>
<dbReference type="AlphaFoldDB" id="A0A2P5ANF4"/>
<sequence length="100" mass="10425">MSSLPLNQQAPPLEVVSQHVSHGPSVGPVVAVLAVILILGAMAVMVGRLCSGKRIMGYGQFDLESWAETKCSSCIDGRIHANAPLPRANASATSSQVQTN</sequence>
<evidence type="ECO:0000313" key="2">
    <source>
        <dbReference type="EMBL" id="PON38093.1"/>
    </source>
</evidence>
<dbReference type="PANTHER" id="PTHR33429">
    <property type="entry name" value="OS02G0708000 PROTEIN-RELATED"/>
    <property type="match status" value="1"/>
</dbReference>
<reference evidence="3" key="1">
    <citation type="submission" date="2016-06" db="EMBL/GenBank/DDBJ databases">
        <title>Parallel loss of symbiosis genes in relatives of nitrogen-fixing non-legume Parasponia.</title>
        <authorList>
            <person name="Van Velzen R."/>
            <person name="Holmer R."/>
            <person name="Bu F."/>
            <person name="Rutten L."/>
            <person name="Van Zeijl A."/>
            <person name="Liu W."/>
            <person name="Santuari L."/>
            <person name="Cao Q."/>
            <person name="Sharma T."/>
            <person name="Shen D."/>
            <person name="Roswanjaya Y."/>
            <person name="Wardhani T."/>
            <person name="Kalhor M.S."/>
            <person name="Jansen J."/>
            <person name="Van den Hoogen J."/>
            <person name="Gungor B."/>
            <person name="Hartog M."/>
            <person name="Hontelez J."/>
            <person name="Verver J."/>
            <person name="Yang W.-C."/>
            <person name="Schijlen E."/>
            <person name="Repin R."/>
            <person name="Schilthuizen M."/>
            <person name="Schranz E."/>
            <person name="Heidstra R."/>
            <person name="Miyata K."/>
            <person name="Fedorova E."/>
            <person name="Kohlen W."/>
            <person name="Bisseling T."/>
            <person name="Smit S."/>
            <person name="Geurts R."/>
        </authorList>
    </citation>
    <scope>NUCLEOTIDE SEQUENCE [LARGE SCALE GENOMIC DNA]</scope>
    <source>
        <strain evidence="3">cv. WU1-14</strain>
    </source>
</reference>
<feature type="transmembrane region" description="Helical" evidence="1">
    <location>
        <begin position="26"/>
        <end position="46"/>
    </location>
</feature>
<evidence type="ECO:0008006" key="4">
    <source>
        <dbReference type="Google" id="ProtNLM"/>
    </source>
</evidence>
<proteinExistence type="predicted"/>
<keyword evidence="1" id="KW-0812">Transmembrane</keyword>
<dbReference type="EMBL" id="JXTB01000506">
    <property type="protein sequence ID" value="PON38093.1"/>
    <property type="molecule type" value="Genomic_DNA"/>
</dbReference>
<dbReference type="STRING" id="3476.A0A2P5ANF4"/>
<protein>
    <recommendedName>
        <fullName evidence="4">Transmembrane protein</fullName>
    </recommendedName>
</protein>
<comment type="caution">
    <text evidence="2">The sequence shown here is derived from an EMBL/GenBank/DDBJ whole genome shotgun (WGS) entry which is preliminary data.</text>
</comment>
<accession>A0A2P5ANF4</accession>
<evidence type="ECO:0000313" key="3">
    <source>
        <dbReference type="Proteomes" id="UP000237105"/>
    </source>
</evidence>
<organism evidence="2 3">
    <name type="scientific">Parasponia andersonii</name>
    <name type="common">Sponia andersonii</name>
    <dbReference type="NCBI Taxonomy" id="3476"/>
    <lineage>
        <taxon>Eukaryota</taxon>
        <taxon>Viridiplantae</taxon>
        <taxon>Streptophyta</taxon>
        <taxon>Embryophyta</taxon>
        <taxon>Tracheophyta</taxon>
        <taxon>Spermatophyta</taxon>
        <taxon>Magnoliopsida</taxon>
        <taxon>eudicotyledons</taxon>
        <taxon>Gunneridae</taxon>
        <taxon>Pentapetalae</taxon>
        <taxon>rosids</taxon>
        <taxon>fabids</taxon>
        <taxon>Rosales</taxon>
        <taxon>Cannabaceae</taxon>
        <taxon>Parasponia</taxon>
    </lineage>
</organism>
<evidence type="ECO:0000256" key="1">
    <source>
        <dbReference type="SAM" id="Phobius"/>
    </source>
</evidence>
<keyword evidence="1" id="KW-1133">Transmembrane helix</keyword>
<gene>
    <name evidence="2" type="ORF">PanWU01x14_315310</name>
</gene>